<dbReference type="Proteomes" id="UP000004621">
    <property type="component" value="Unassembled WGS sequence"/>
</dbReference>
<accession>A0A9W5MZW1</accession>
<dbReference type="EMBL" id="ACEO02000003">
    <property type="protein sequence ID" value="EFC52639.1"/>
    <property type="molecule type" value="Genomic_DNA"/>
</dbReference>
<dbReference type="NCBIfam" id="TIGR00256">
    <property type="entry name" value="D-aminoacyl-tRNA deacylase"/>
    <property type="match status" value="1"/>
</dbReference>
<comment type="similarity">
    <text evidence="1 2">Belongs to the DTD family.</text>
</comment>
<keyword evidence="2" id="KW-0694">RNA-binding</keyword>
<dbReference type="InterPro" id="IPR023509">
    <property type="entry name" value="DTD-like_sf"/>
</dbReference>
<protein>
    <recommendedName>
        <fullName evidence="2">D-aminoacyl-tRNA deacylase</fullName>
        <shortName evidence="2">DTD</shortName>
        <ecNumber evidence="2">3.1.1.96</ecNumber>
    </recommendedName>
    <alternativeName>
        <fullName evidence="2">Gly-tRNA(Ala) deacylase</fullName>
        <ecNumber evidence="2">3.1.1.-</ecNumber>
    </alternativeName>
</protein>
<sequence>MVSGRLKLYLNPEGVSYALFYNSFYSHKIMRAVIQKVTQAKVDVLSENSCETCGEINNGFMILLGVTHTDTEADAKYIADKTANLRIFEDENGKLNLSLKDVGGSILLVSQFTLYADARSGRRPSFSNAAPAEQADKLYQYTAQLLREHGLTVETGRFQTHMQVSLCNDGPVTLLLDSQKTF</sequence>
<dbReference type="GO" id="GO:0005737">
    <property type="term" value="C:cytoplasm"/>
    <property type="evidence" value="ECO:0007669"/>
    <property type="project" value="UniProtKB-SubCell"/>
</dbReference>
<dbReference type="PANTHER" id="PTHR10472:SF5">
    <property type="entry name" value="D-AMINOACYL-TRNA DEACYLASE 1"/>
    <property type="match status" value="1"/>
</dbReference>
<dbReference type="AlphaFoldDB" id="A0A9W5MZW1"/>
<keyword evidence="2" id="KW-0820">tRNA-binding</keyword>
<dbReference type="EC" id="3.1.1.96" evidence="2"/>
<comment type="catalytic activity">
    <reaction evidence="2">
        <text>glycyl-tRNA(Ala) + H2O = tRNA(Ala) + glycine + H(+)</text>
        <dbReference type="Rhea" id="RHEA:53744"/>
        <dbReference type="Rhea" id="RHEA-COMP:9657"/>
        <dbReference type="Rhea" id="RHEA-COMP:13640"/>
        <dbReference type="ChEBI" id="CHEBI:15377"/>
        <dbReference type="ChEBI" id="CHEBI:15378"/>
        <dbReference type="ChEBI" id="CHEBI:57305"/>
        <dbReference type="ChEBI" id="CHEBI:78442"/>
        <dbReference type="ChEBI" id="CHEBI:78522"/>
    </reaction>
</comment>
<proteinExistence type="inferred from homology"/>
<comment type="domain">
    <text evidence="2">A Gly-cisPro motif from one monomer fits into the active site of the other monomer to allow specific chiral rejection of L-amino acids.</text>
</comment>
<dbReference type="GO" id="GO:0019478">
    <property type="term" value="P:D-amino acid catabolic process"/>
    <property type="evidence" value="ECO:0007669"/>
    <property type="project" value="UniProtKB-UniRule"/>
</dbReference>
<dbReference type="SUPFAM" id="SSF69500">
    <property type="entry name" value="DTD-like"/>
    <property type="match status" value="1"/>
</dbReference>
<dbReference type="Gene3D" id="3.50.80.10">
    <property type="entry name" value="D-tyrosyl-tRNA(Tyr) deacylase"/>
    <property type="match status" value="1"/>
</dbReference>
<gene>
    <name evidence="2 3" type="primary">dtd</name>
    <name evidence="3" type="ORF">NEISUBOT_03994</name>
</gene>
<dbReference type="GO" id="GO:0043908">
    <property type="term" value="F:Ser(Gly)-tRNA(Ala) hydrolase activity"/>
    <property type="evidence" value="ECO:0007669"/>
    <property type="project" value="UniProtKB-UniRule"/>
</dbReference>
<dbReference type="HAMAP" id="MF_00518">
    <property type="entry name" value="Deacylase_Dtd"/>
    <property type="match status" value="1"/>
</dbReference>
<comment type="caution">
    <text evidence="3">The sequence shown here is derived from an EMBL/GenBank/DDBJ whole genome shotgun (WGS) entry which is preliminary data.</text>
</comment>
<dbReference type="InterPro" id="IPR003732">
    <property type="entry name" value="Daa-tRNA_deacyls_DTD"/>
</dbReference>
<comment type="subunit">
    <text evidence="2">Homodimer.</text>
</comment>
<dbReference type="FunFam" id="3.50.80.10:FF:000001">
    <property type="entry name" value="D-aminoacyl-tRNA deacylase"/>
    <property type="match status" value="1"/>
</dbReference>
<evidence type="ECO:0000256" key="2">
    <source>
        <dbReference type="HAMAP-Rule" id="MF_00518"/>
    </source>
</evidence>
<dbReference type="CDD" id="cd00563">
    <property type="entry name" value="Dtyr_deacylase"/>
    <property type="match status" value="1"/>
</dbReference>
<dbReference type="GO" id="GO:0051500">
    <property type="term" value="F:D-tyrosyl-tRNA(Tyr) deacylase activity"/>
    <property type="evidence" value="ECO:0007669"/>
    <property type="project" value="TreeGrafter"/>
</dbReference>
<dbReference type="Pfam" id="PF02580">
    <property type="entry name" value="Tyr_Deacylase"/>
    <property type="match status" value="1"/>
</dbReference>
<reference evidence="3 4" key="1">
    <citation type="submission" date="2010-01" db="EMBL/GenBank/DDBJ databases">
        <authorList>
            <person name="Weinstock G."/>
            <person name="Sodergren E."/>
            <person name="Clifton S."/>
            <person name="Fulton L."/>
            <person name="Fulton B."/>
            <person name="Courtney L."/>
            <person name="Fronick C."/>
            <person name="Harrison M."/>
            <person name="Strong C."/>
            <person name="Farmer C."/>
            <person name="Delahaunty K."/>
            <person name="Markovic C."/>
            <person name="Hall O."/>
            <person name="Minx P."/>
            <person name="Tomlinson C."/>
            <person name="Mitreva M."/>
            <person name="Nelson J."/>
            <person name="Hou S."/>
            <person name="Wollam A."/>
            <person name="Pepin K.H."/>
            <person name="Johnson M."/>
            <person name="Bhonagiri V."/>
            <person name="Nash W.E."/>
            <person name="Warren W."/>
            <person name="Chinwalla A."/>
            <person name="Mardis E.R."/>
            <person name="Wilson R.K."/>
        </authorList>
    </citation>
    <scope>NUCLEOTIDE SEQUENCE [LARGE SCALE GENOMIC DNA]</scope>
    <source>
        <strain evidence="3 4">NJ9703</strain>
    </source>
</reference>
<dbReference type="EC" id="3.1.1.-" evidence="2"/>
<dbReference type="GO" id="GO:0000049">
    <property type="term" value="F:tRNA binding"/>
    <property type="evidence" value="ECO:0007669"/>
    <property type="project" value="UniProtKB-UniRule"/>
</dbReference>
<keyword evidence="2 3" id="KW-0378">Hydrolase</keyword>
<evidence type="ECO:0000256" key="1">
    <source>
        <dbReference type="ARBA" id="ARBA00009673"/>
    </source>
</evidence>
<dbReference type="GO" id="GO:0106026">
    <property type="term" value="F:Gly-tRNA(Ala) deacylase activity"/>
    <property type="evidence" value="ECO:0007669"/>
    <property type="project" value="UniProtKB-UniRule"/>
</dbReference>
<comment type="catalytic activity">
    <reaction evidence="2">
        <text>a D-aminoacyl-tRNA + H2O = a tRNA + a D-alpha-amino acid + H(+)</text>
        <dbReference type="Rhea" id="RHEA:13953"/>
        <dbReference type="Rhea" id="RHEA-COMP:10123"/>
        <dbReference type="Rhea" id="RHEA-COMP:10124"/>
        <dbReference type="ChEBI" id="CHEBI:15377"/>
        <dbReference type="ChEBI" id="CHEBI:15378"/>
        <dbReference type="ChEBI" id="CHEBI:59871"/>
        <dbReference type="ChEBI" id="CHEBI:78442"/>
        <dbReference type="ChEBI" id="CHEBI:79333"/>
        <dbReference type="EC" id="3.1.1.96"/>
    </reaction>
</comment>
<dbReference type="PANTHER" id="PTHR10472">
    <property type="entry name" value="D-TYROSYL-TRNA TYR DEACYLASE"/>
    <property type="match status" value="1"/>
</dbReference>
<organism evidence="3 4">
    <name type="scientific">Neisseria subflava NJ9703</name>
    <dbReference type="NCBI Taxonomy" id="546268"/>
    <lineage>
        <taxon>Bacteria</taxon>
        <taxon>Pseudomonadati</taxon>
        <taxon>Pseudomonadota</taxon>
        <taxon>Betaproteobacteria</taxon>
        <taxon>Neisseriales</taxon>
        <taxon>Neisseriaceae</taxon>
        <taxon>Neisseria</taxon>
    </lineage>
</organism>
<evidence type="ECO:0000313" key="3">
    <source>
        <dbReference type="EMBL" id="EFC52639.1"/>
    </source>
</evidence>
<feature type="short sequence motif" description="Gly-cisPro motif, important for rejection of L-amino acids" evidence="2">
    <location>
        <begin position="170"/>
        <end position="171"/>
    </location>
</feature>
<evidence type="ECO:0000313" key="4">
    <source>
        <dbReference type="Proteomes" id="UP000004621"/>
    </source>
</evidence>
<comment type="subcellular location">
    <subcellularLocation>
        <location evidence="2">Cytoplasm</location>
    </subcellularLocation>
</comment>
<keyword evidence="2" id="KW-0963">Cytoplasm</keyword>
<comment type="function">
    <text evidence="2">An aminoacyl-tRNA editing enzyme that deacylates mischarged D-aminoacyl-tRNAs. Also deacylates mischarged glycyl-tRNA(Ala), protecting cells against glycine mischarging by AlaRS. Acts via tRNA-based rather than protein-based catalysis; rejects L-amino acids rather than detecting D-amino acids in the active site. By recycling D-aminoacyl-tRNA to D-amino acids and free tRNA molecules, this enzyme counteracts the toxicity associated with the formation of D-aminoacyl-tRNA entities in vivo and helps enforce protein L-homochirality.</text>
</comment>
<name>A0A9W5MZW1_NEISU</name>